<dbReference type="InterPro" id="IPR006102">
    <property type="entry name" value="Ig-like_GH2"/>
</dbReference>
<dbReference type="Pfam" id="PF00703">
    <property type="entry name" value="Glyco_hydro_2"/>
    <property type="match status" value="1"/>
</dbReference>
<dbReference type="PRINTS" id="PR00132">
    <property type="entry name" value="GLHYDRLASE2"/>
</dbReference>
<dbReference type="InterPro" id="IPR008979">
    <property type="entry name" value="Galactose-bd-like_sf"/>
</dbReference>
<dbReference type="Pfam" id="PF18565">
    <property type="entry name" value="Glyco_hydro2_C5"/>
    <property type="match status" value="1"/>
</dbReference>
<dbReference type="Pfam" id="PF22666">
    <property type="entry name" value="Glyco_hydro_2_N2"/>
    <property type="match status" value="1"/>
</dbReference>
<dbReference type="Proteomes" id="UP001324380">
    <property type="component" value="Chromosome"/>
</dbReference>
<evidence type="ECO:0000313" key="9">
    <source>
        <dbReference type="EMBL" id="WPU95244.1"/>
    </source>
</evidence>
<comment type="similarity">
    <text evidence="1">Belongs to the glycosyl hydrolase 2 family.</text>
</comment>
<dbReference type="InterPro" id="IPR013783">
    <property type="entry name" value="Ig-like_fold"/>
</dbReference>
<sequence>MKSSVPLVFNQQNLLKWFLFQQSKIGLKFLPFILILIHFQSIAQQKVINQAKARERININKGWLFMRYNGKADDLIYDERPAVFNRKDDIIADSRPSQTVFEGTSEKVLKKWILPTANDFIKDSSKRFVRPQGNPGNNFPFVQKGFNDKNWESINLPHDWAAKGPFYKEADAIVGGGMGRLPIQGVAWYRKKINISAADQGKSIYLEIDGAMSYAMVWLNGNLVGGWPYGYNSFRLDLTPYIRFGQDNQIAIRLDNPTNSSRWYPGSGLYRNVWLLKTHSVQVAQWGTFVHTSNVSESSATVNLDVNIENKGRTDKQVKVVTDIYRLDEQGSRSKKISSFPVSAINLGSHAKYLVKSQVLINNPALWGPLPKQTPNLYVAVTRLFTDNRLVDTYETQFGVRDIRFDPVNGILVNGKPVKIQGVNQHHDLGALGAVFNYRAAERQLELLRELGCNAIRLSHNPPAPELLDMTDRMGFLVIDEIFDCWEQGKTPLDFHLIFPDWYEADTRSFIRRDKNHPSIIAWSFGNEVGEQYTAEAGANVANKLKAIVKDEDPTRPATASMNYAKPDMPFPKVMDIISLNYQGEGIRDAPAYAHLKGIKGPPLYPAFHDKFPEKLIISSETASALSTRGTYIFPVFNGFSAPVSDTTGGDPKNQYVSAYELYTAQFGASPDKVFASQDKHPFVGGEFVWSGWDYLGEPTPYYGARSSYSGIIDLAGFKKDRFYLYQARWRPDLRFAHILPHWTWPGREGKVTPVHVFSSADEAELFLNGKSQGRKKRGEYEYRFRWDEVKYEPGEIKVVSYKNGKLWATETVKTAGNAVNLQLIADRNEIRADGSDLSFVTLKVLDKDGNLVPQANDNITFSISGPAEIVATDNGDPTDLVAFPSKERKAFSGMALVIIRSKSKQPGKLILTAKASNMKSAELVLSSRN</sequence>
<dbReference type="InterPro" id="IPR006103">
    <property type="entry name" value="Glyco_hydro_2_cat"/>
</dbReference>
<evidence type="ECO:0000259" key="5">
    <source>
        <dbReference type="Pfam" id="PF02836"/>
    </source>
</evidence>
<keyword evidence="2" id="KW-0378">Hydrolase</keyword>
<dbReference type="InterPro" id="IPR054593">
    <property type="entry name" value="Beta-mannosidase-like_N2"/>
</dbReference>
<protein>
    <submittedName>
        <fullName evidence="9">Beta-galactosidase GalB</fullName>
    </submittedName>
</protein>
<dbReference type="InterPro" id="IPR048229">
    <property type="entry name" value="GalB-like"/>
</dbReference>
<keyword evidence="3" id="KW-0326">Glycosidase</keyword>
<dbReference type="EMBL" id="CP139558">
    <property type="protein sequence ID" value="WPU95244.1"/>
    <property type="molecule type" value="Genomic_DNA"/>
</dbReference>
<dbReference type="SUPFAM" id="SSF49373">
    <property type="entry name" value="Invasin/intimin cell-adhesion fragments"/>
    <property type="match status" value="1"/>
</dbReference>
<dbReference type="Pfam" id="PF02836">
    <property type="entry name" value="Glyco_hydro_2_C"/>
    <property type="match status" value="1"/>
</dbReference>
<evidence type="ECO:0000259" key="4">
    <source>
        <dbReference type="Pfam" id="PF00703"/>
    </source>
</evidence>
<evidence type="ECO:0000256" key="1">
    <source>
        <dbReference type="ARBA" id="ARBA00007401"/>
    </source>
</evidence>
<dbReference type="InterPro" id="IPR051913">
    <property type="entry name" value="GH2_Domain-Containing"/>
</dbReference>
<feature type="domain" description="Glycoside hydrolase family 2 immunoglobulin-like beta-sandwich" evidence="4">
    <location>
        <begin position="291"/>
        <end position="401"/>
    </location>
</feature>
<feature type="domain" description="Glycoside hydrolase family 2" evidence="7">
    <location>
        <begin position="822"/>
        <end position="924"/>
    </location>
</feature>
<reference evidence="9 10" key="1">
    <citation type="submission" date="2023-11" db="EMBL/GenBank/DDBJ databases">
        <title>Analysis of the Genomes of Mucilaginibacter gossypii cycad 4 and M. sabulilitoris SNA2: microbes with the potential for plant growth promotion.</title>
        <authorList>
            <person name="Hirsch A.M."/>
            <person name="Humm E."/>
            <person name="Rubbi M."/>
            <person name="Del Vecchio G."/>
            <person name="Ha S.M."/>
            <person name="Pellegrini M."/>
            <person name="Gunsalus R.P."/>
        </authorList>
    </citation>
    <scope>NUCLEOTIDE SEQUENCE [LARGE SCALE GENOMIC DNA]</scope>
    <source>
        <strain evidence="9 10">SNA2</strain>
    </source>
</reference>
<feature type="domain" description="Beta-mannosidase-like galactose-binding" evidence="8">
    <location>
        <begin position="188"/>
        <end position="260"/>
    </location>
</feature>
<gene>
    <name evidence="9" type="primary">galB</name>
    <name evidence="9" type="ORF">SNE25_06875</name>
</gene>
<organism evidence="9 10">
    <name type="scientific">Mucilaginibacter sabulilitoris</name>
    <dbReference type="NCBI Taxonomy" id="1173583"/>
    <lineage>
        <taxon>Bacteria</taxon>
        <taxon>Pseudomonadati</taxon>
        <taxon>Bacteroidota</taxon>
        <taxon>Sphingobacteriia</taxon>
        <taxon>Sphingobacteriales</taxon>
        <taxon>Sphingobacteriaceae</taxon>
        <taxon>Mucilaginibacter</taxon>
    </lineage>
</organism>
<evidence type="ECO:0000313" key="10">
    <source>
        <dbReference type="Proteomes" id="UP001324380"/>
    </source>
</evidence>
<dbReference type="InterPro" id="IPR008964">
    <property type="entry name" value="Invasin/intimin_cell_adhesion"/>
</dbReference>
<dbReference type="InterPro" id="IPR006101">
    <property type="entry name" value="Glyco_hydro_2"/>
</dbReference>
<evidence type="ECO:0000259" key="6">
    <source>
        <dbReference type="Pfam" id="PF16355"/>
    </source>
</evidence>
<dbReference type="PANTHER" id="PTHR42732:SF1">
    <property type="entry name" value="BETA-MANNOSIDASE"/>
    <property type="match status" value="1"/>
</dbReference>
<dbReference type="PANTHER" id="PTHR42732">
    <property type="entry name" value="BETA-GALACTOSIDASE"/>
    <property type="match status" value="1"/>
</dbReference>
<evidence type="ECO:0000256" key="2">
    <source>
        <dbReference type="ARBA" id="ARBA00022801"/>
    </source>
</evidence>
<dbReference type="SUPFAM" id="SSF51445">
    <property type="entry name" value="(Trans)glycosidases"/>
    <property type="match status" value="1"/>
</dbReference>
<keyword evidence="10" id="KW-1185">Reference proteome</keyword>
<feature type="domain" description="Glycoside hydrolase family 2 catalytic" evidence="5">
    <location>
        <begin position="411"/>
        <end position="566"/>
    </location>
</feature>
<dbReference type="InterPro" id="IPR017853">
    <property type="entry name" value="GH"/>
</dbReference>
<evidence type="ECO:0000259" key="8">
    <source>
        <dbReference type="Pfam" id="PF22666"/>
    </source>
</evidence>
<dbReference type="SUPFAM" id="SSF49785">
    <property type="entry name" value="Galactose-binding domain-like"/>
    <property type="match status" value="1"/>
</dbReference>
<evidence type="ECO:0000259" key="7">
    <source>
        <dbReference type="Pfam" id="PF18565"/>
    </source>
</evidence>
<name>A0ABZ0TQQ2_9SPHI</name>
<proteinExistence type="inferred from homology"/>
<dbReference type="Gene3D" id="2.60.40.10">
    <property type="entry name" value="Immunoglobulins"/>
    <property type="match status" value="3"/>
</dbReference>
<dbReference type="InterPro" id="IPR036156">
    <property type="entry name" value="Beta-gal/glucu_dom_sf"/>
</dbReference>
<accession>A0ABZ0TQQ2</accession>
<dbReference type="InterPro" id="IPR040605">
    <property type="entry name" value="Glyco_hydro2_dom5"/>
</dbReference>
<dbReference type="Pfam" id="PF16355">
    <property type="entry name" value="DUF4982"/>
    <property type="match status" value="1"/>
</dbReference>
<dbReference type="Gene3D" id="2.60.120.260">
    <property type="entry name" value="Galactose-binding domain-like"/>
    <property type="match status" value="1"/>
</dbReference>
<dbReference type="SUPFAM" id="SSF49303">
    <property type="entry name" value="beta-Galactosidase/glucuronidase domain"/>
    <property type="match status" value="1"/>
</dbReference>
<evidence type="ECO:0000256" key="3">
    <source>
        <dbReference type="ARBA" id="ARBA00023295"/>
    </source>
</evidence>
<dbReference type="RefSeq" id="WP_321564356.1">
    <property type="nucleotide sequence ID" value="NZ_CP139558.1"/>
</dbReference>
<dbReference type="Gene3D" id="3.20.20.80">
    <property type="entry name" value="Glycosidases"/>
    <property type="match status" value="1"/>
</dbReference>
<dbReference type="InterPro" id="IPR032311">
    <property type="entry name" value="DUF4982"/>
</dbReference>
<dbReference type="NCBIfam" id="NF041463">
    <property type="entry name" value="GalB"/>
    <property type="match status" value="1"/>
</dbReference>
<feature type="domain" description="DUF4982" evidence="6">
    <location>
        <begin position="750"/>
        <end position="809"/>
    </location>
</feature>